<keyword evidence="2" id="KW-0813">Transport</keyword>
<dbReference type="InterPro" id="IPR027417">
    <property type="entry name" value="P-loop_NTPase"/>
</dbReference>
<dbReference type="InterPro" id="IPR003593">
    <property type="entry name" value="AAA+_ATPase"/>
</dbReference>
<dbReference type="SMART" id="SM00382">
    <property type="entry name" value="AAA"/>
    <property type="match status" value="1"/>
</dbReference>
<dbReference type="GO" id="GO:0005524">
    <property type="term" value="F:ATP binding"/>
    <property type="evidence" value="ECO:0007669"/>
    <property type="project" value="UniProtKB-KW"/>
</dbReference>
<evidence type="ECO:0000313" key="7">
    <source>
        <dbReference type="Proteomes" id="UP000215539"/>
    </source>
</evidence>
<dbReference type="GO" id="GO:0016887">
    <property type="term" value="F:ATP hydrolysis activity"/>
    <property type="evidence" value="ECO:0007669"/>
    <property type="project" value="InterPro"/>
</dbReference>
<evidence type="ECO:0000256" key="3">
    <source>
        <dbReference type="ARBA" id="ARBA00022741"/>
    </source>
</evidence>
<feature type="domain" description="ABC transporter" evidence="5">
    <location>
        <begin position="10"/>
        <end position="236"/>
    </location>
</feature>
<proteinExistence type="inferred from homology"/>
<keyword evidence="4 6" id="KW-0067">ATP-binding</keyword>
<dbReference type="SUPFAM" id="SSF52540">
    <property type="entry name" value="P-loop containing nucleoside triphosphate hydrolases"/>
    <property type="match status" value="1"/>
</dbReference>
<dbReference type="PROSITE" id="PS50893">
    <property type="entry name" value="ABC_TRANSPORTER_2"/>
    <property type="match status" value="1"/>
</dbReference>
<name>A0AAX2H2V7_9FLAO</name>
<protein>
    <submittedName>
        <fullName evidence="6">Uncharacterized ABC transporter ATP-binding protein YbhF</fullName>
    </submittedName>
</protein>
<comment type="similarity">
    <text evidence="1">Belongs to the ABC transporter superfamily.</text>
</comment>
<evidence type="ECO:0000313" key="6">
    <source>
        <dbReference type="EMBL" id="SNV16911.1"/>
    </source>
</evidence>
<dbReference type="NCBIfam" id="TIGR03522">
    <property type="entry name" value="GldA_ABC_ATP"/>
    <property type="match status" value="1"/>
</dbReference>
<dbReference type="CDD" id="cd03230">
    <property type="entry name" value="ABC_DR_subfamily_A"/>
    <property type="match status" value="1"/>
</dbReference>
<reference evidence="6 7" key="1">
    <citation type="submission" date="2017-06" db="EMBL/GenBank/DDBJ databases">
        <authorList>
            <consortium name="Pathogen Informatics"/>
        </authorList>
    </citation>
    <scope>NUCLEOTIDE SEQUENCE [LARGE SCALE GENOMIC DNA]</scope>
    <source>
        <strain evidence="6 7">NCTC12947</strain>
    </source>
</reference>
<evidence type="ECO:0000259" key="5">
    <source>
        <dbReference type="PROSITE" id="PS50893"/>
    </source>
</evidence>
<dbReference type="AlphaFoldDB" id="A0AAX2H2V7"/>
<dbReference type="InterPro" id="IPR019864">
    <property type="entry name" value="Motility-assoc_ABC_GldA"/>
</dbReference>
<dbReference type="Pfam" id="PF00005">
    <property type="entry name" value="ABC_tran"/>
    <property type="match status" value="1"/>
</dbReference>
<dbReference type="Gene3D" id="3.40.50.300">
    <property type="entry name" value="P-loop containing nucleotide triphosphate hydrolases"/>
    <property type="match status" value="1"/>
</dbReference>
<organism evidence="6 7">
    <name type="scientific">Capnocytophaga haemolytica</name>
    <dbReference type="NCBI Taxonomy" id="45243"/>
    <lineage>
        <taxon>Bacteria</taxon>
        <taxon>Pseudomonadati</taxon>
        <taxon>Bacteroidota</taxon>
        <taxon>Flavobacteriia</taxon>
        <taxon>Flavobacteriales</taxon>
        <taxon>Flavobacteriaceae</taxon>
        <taxon>Capnocytophaga</taxon>
    </lineage>
</organism>
<accession>A0AAX2H2V7</accession>
<gene>
    <name evidence="6" type="primary">ybhF_4</name>
    <name evidence="6" type="ORF">SAMEA44541418_02416</name>
</gene>
<evidence type="ECO:0000256" key="1">
    <source>
        <dbReference type="ARBA" id="ARBA00005417"/>
    </source>
</evidence>
<evidence type="ECO:0000256" key="2">
    <source>
        <dbReference type="ARBA" id="ARBA00022448"/>
    </source>
</evidence>
<dbReference type="EMBL" id="LT906449">
    <property type="protein sequence ID" value="SNV16911.1"/>
    <property type="molecule type" value="Genomic_DNA"/>
</dbReference>
<dbReference type="InterPro" id="IPR003439">
    <property type="entry name" value="ABC_transporter-like_ATP-bd"/>
</dbReference>
<evidence type="ECO:0000256" key="4">
    <source>
        <dbReference type="ARBA" id="ARBA00022840"/>
    </source>
</evidence>
<dbReference type="PANTHER" id="PTHR43335">
    <property type="entry name" value="ABC TRANSPORTER, ATP-BINDING PROTEIN"/>
    <property type="match status" value="1"/>
</dbReference>
<dbReference type="PANTHER" id="PTHR43335:SF4">
    <property type="entry name" value="ABC TRANSPORTER, ATP-BINDING PROTEIN"/>
    <property type="match status" value="1"/>
</dbReference>
<dbReference type="Proteomes" id="UP000215539">
    <property type="component" value="Chromosome 1"/>
</dbReference>
<sequence>MSPKIEVMSVEVQNLTKVYGEQVAVNAINFRLEKGEITGFLGPNGAGKSTTMKMLTGALIPTSGEVRIGEVNILSQPLEAKKRIGYLPEHNPLYTEMYVREYLSFIVDLYPNVPKGRVEEVIALTGLSPESHKKIEQLSKGYRQRVGLASALLHDPEILILDEPTTGLDPNQLTEIRHIIRELGKHKTVLLSSHIMQEIQAVCDRVIVLHKGNIVLDKKMSQLQDKQQVIEVAFDLRVEERLLQQIPKIKTAENVYDFLYTLTFDTEEDMRPAVFDFASANGLKILQINHKHKDLEQLFSELTHAQ</sequence>
<keyword evidence="3" id="KW-0547">Nucleotide-binding</keyword>